<evidence type="ECO:0000313" key="1">
    <source>
        <dbReference type="EMBL" id="BAV94164.1"/>
    </source>
</evidence>
<dbReference type="Proteomes" id="UP000243197">
    <property type="component" value="Chromosome"/>
</dbReference>
<reference evidence="1 2" key="1">
    <citation type="submission" date="2014-03" db="EMBL/GenBank/DDBJ databases">
        <title>complete genome sequence of Flavobacteriaceae bacterium JBKA-6.</title>
        <authorList>
            <person name="Takano T."/>
            <person name="Nakamura Y."/>
            <person name="Takuma S."/>
            <person name="Yasuike M."/>
            <person name="Matsuyama T."/>
            <person name="Sakai T."/>
            <person name="Fujiwara A."/>
            <person name="Kimoto K."/>
            <person name="Fukuda Y."/>
            <person name="Kondo H."/>
            <person name="Hirono I."/>
            <person name="Nakayasu C."/>
        </authorList>
    </citation>
    <scope>NUCLEOTIDE SEQUENCE [LARGE SCALE GENOMIC DNA]</scope>
    <source>
        <strain evidence="1 2">JBKA-6</strain>
    </source>
</reference>
<dbReference type="RefSeq" id="WP_262490686.1">
    <property type="nucleotide sequence ID" value="NZ_AP014564.1"/>
</dbReference>
<accession>A0A1J1E2A0</accession>
<gene>
    <name evidence="1" type="ORF">JBKA6_0151</name>
</gene>
<proteinExistence type="predicted"/>
<sequence>MIVPHDAVLEGLKVKAMVSDRASVFPKSGSEVNFDPVNGSDLM</sequence>
<dbReference type="AlphaFoldDB" id="A0A1J1E2A0"/>
<protein>
    <submittedName>
        <fullName evidence="1">Uncharacterized protein</fullName>
    </submittedName>
</protein>
<organism evidence="1 2">
    <name type="scientific">Ichthyobacterium seriolicida</name>
    <dbReference type="NCBI Taxonomy" id="242600"/>
    <lineage>
        <taxon>Bacteria</taxon>
        <taxon>Pseudomonadati</taxon>
        <taxon>Bacteroidota</taxon>
        <taxon>Flavobacteriia</taxon>
        <taxon>Flavobacteriales</taxon>
        <taxon>Ichthyobacteriaceae</taxon>
        <taxon>Ichthyobacterium</taxon>
    </lineage>
</organism>
<keyword evidence="2" id="KW-1185">Reference proteome</keyword>
<dbReference type="KEGG" id="ise:JBKA6_0151"/>
<name>A0A1J1E2A0_9FLAO</name>
<dbReference type="EMBL" id="AP014564">
    <property type="protein sequence ID" value="BAV94164.1"/>
    <property type="molecule type" value="Genomic_DNA"/>
</dbReference>
<evidence type="ECO:0000313" key="2">
    <source>
        <dbReference type="Proteomes" id="UP000243197"/>
    </source>
</evidence>